<evidence type="ECO:0000256" key="6">
    <source>
        <dbReference type="ARBA" id="ARBA00023136"/>
    </source>
</evidence>
<keyword evidence="5 7" id="KW-1133">Transmembrane helix</keyword>
<evidence type="ECO:0000313" key="10">
    <source>
        <dbReference type="Proteomes" id="UP000179023"/>
    </source>
</evidence>
<reference evidence="9 10" key="1">
    <citation type="journal article" date="2016" name="Nat. Commun.">
        <title>Thousands of microbial genomes shed light on interconnected biogeochemical processes in an aquifer system.</title>
        <authorList>
            <person name="Anantharaman K."/>
            <person name="Brown C.T."/>
            <person name="Hug L.A."/>
            <person name="Sharon I."/>
            <person name="Castelle C.J."/>
            <person name="Probst A.J."/>
            <person name="Thomas B.C."/>
            <person name="Singh A."/>
            <person name="Wilkins M.J."/>
            <person name="Karaoz U."/>
            <person name="Brodie E.L."/>
            <person name="Williams K.H."/>
            <person name="Hubbard S.S."/>
            <person name="Banfield J.F."/>
        </authorList>
    </citation>
    <scope>NUCLEOTIDE SEQUENCE [LARGE SCALE GENOMIC DNA]</scope>
</reference>
<dbReference type="PANTHER" id="PTHR14969:SF62">
    <property type="entry name" value="DECAPRENYLPHOSPHORYL-5-PHOSPHORIBOSE PHOSPHATASE RV3807C-RELATED"/>
    <property type="match status" value="1"/>
</dbReference>
<dbReference type="STRING" id="1802270.A3C07_00285"/>
<proteinExistence type="predicted"/>
<evidence type="ECO:0000256" key="2">
    <source>
        <dbReference type="ARBA" id="ARBA00022475"/>
    </source>
</evidence>
<dbReference type="InterPro" id="IPR000326">
    <property type="entry name" value="PAP2/HPO"/>
</dbReference>
<sequence length="182" mass="20524">MITALDLLIFQWFNSWAGVSFFWDWAILFCATYLLYIVVAAILLIFVLTFLPRFRNYWDQNKELVIVALVSAFVSRFVVTEIIRYFYNRPRPFEIVEGARKLMAHPLGSSFPSGHAALAFAVAATVSFYYPKSSILFFLAAIFIGIGRVSAGIHWPSDILGGALVGVGTAYVLSRFRPHREG</sequence>
<name>A0A1G2KL78_9BACT</name>
<evidence type="ECO:0000256" key="4">
    <source>
        <dbReference type="ARBA" id="ARBA00022801"/>
    </source>
</evidence>
<evidence type="ECO:0000259" key="8">
    <source>
        <dbReference type="SMART" id="SM00014"/>
    </source>
</evidence>
<feature type="domain" description="Phosphatidic acid phosphatase type 2/haloperoxidase" evidence="8">
    <location>
        <begin position="65"/>
        <end position="174"/>
    </location>
</feature>
<feature type="transmembrane region" description="Helical" evidence="7">
    <location>
        <begin position="159"/>
        <end position="176"/>
    </location>
</feature>
<feature type="transmembrane region" description="Helical" evidence="7">
    <location>
        <begin position="135"/>
        <end position="153"/>
    </location>
</feature>
<dbReference type="EMBL" id="MHQI01000026">
    <property type="protein sequence ID" value="OHA00146.1"/>
    <property type="molecule type" value="Genomic_DNA"/>
</dbReference>
<gene>
    <name evidence="9" type="ORF">A3C07_00285</name>
</gene>
<dbReference type="Gene3D" id="1.20.144.10">
    <property type="entry name" value="Phosphatidic acid phosphatase type 2/haloperoxidase"/>
    <property type="match status" value="1"/>
</dbReference>
<dbReference type="AlphaFoldDB" id="A0A1G2KL78"/>
<feature type="transmembrane region" description="Helical" evidence="7">
    <location>
        <begin position="25"/>
        <end position="52"/>
    </location>
</feature>
<evidence type="ECO:0000256" key="7">
    <source>
        <dbReference type="SAM" id="Phobius"/>
    </source>
</evidence>
<feature type="transmembrane region" description="Helical" evidence="7">
    <location>
        <begin position="107"/>
        <end position="128"/>
    </location>
</feature>
<dbReference type="Proteomes" id="UP000179023">
    <property type="component" value="Unassembled WGS sequence"/>
</dbReference>
<organism evidence="9 10">
    <name type="scientific">Candidatus Sungbacteria bacterium RIFCSPHIGHO2_02_FULL_47_11</name>
    <dbReference type="NCBI Taxonomy" id="1802270"/>
    <lineage>
        <taxon>Bacteria</taxon>
        <taxon>Candidatus Sungiibacteriota</taxon>
    </lineage>
</organism>
<comment type="subcellular location">
    <subcellularLocation>
        <location evidence="1">Cell membrane</location>
        <topology evidence="1">Multi-pass membrane protein</topology>
    </subcellularLocation>
</comment>
<keyword evidence="3 7" id="KW-0812">Transmembrane</keyword>
<feature type="transmembrane region" description="Helical" evidence="7">
    <location>
        <begin position="64"/>
        <end position="87"/>
    </location>
</feature>
<dbReference type="InterPro" id="IPR036938">
    <property type="entry name" value="PAP2/HPO_sf"/>
</dbReference>
<protein>
    <recommendedName>
        <fullName evidence="8">Phosphatidic acid phosphatase type 2/haloperoxidase domain-containing protein</fullName>
    </recommendedName>
</protein>
<dbReference type="GO" id="GO:0016787">
    <property type="term" value="F:hydrolase activity"/>
    <property type="evidence" value="ECO:0007669"/>
    <property type="project" value="UniProtKB-KW"/>
</dbReference>
<evidence type="ECO:0000256" key="5">
    <source>
        <dbReference type="ARBA" id="ARBA00022989"/>
    </source>
</evidence>
<keyword evidence="4" id="KW-0378">Hydrolase</keyword>
<keyword evidence="2" id="KW-1003">Cell membrane</keyword>
<dbReference type="PANTHER" id="PTHR14969">
    <property type="entry name" value="SPHINGOSINE-1-PHOSPHATE PHOSPHOHYDROLASE"/>
    <property type="match status" value="1"/>
</dbReference>
<keyword evidence="6 7" id="KW-0472">Membrane</keyword>
<evidence type="ECO:0000256" key="3">
    <source>
        <dbReference type="ARBA" id="ARBA00022692"/>
    </source>
</evidence>
<evidence type="ECO:0000313" key="9">
    <source>
        <dbReference type="EMBL" id="OHA00146.1"/>
    </source>
</evidence>
<dbReference type="Pfam" id="PF01569">
    <property type="entry name" value="PAP2"/>
    <property type="match status" value="1"/>
</dbReference>
<accession>A0A1G2KL78</accession>
<dbReference type="SUPFAM" id="SSF48317">
    <property type="entry name" value="Acid phosphatase/Vanadium-dependent haloperoxidase"/>
    <property type="match status" value="1"/>
</dbReference>
<comment type="caution">
    <text evidence="9">The sequence shown here is derived from an EMBL/GenBank/DDBJ whole genome shotgun (WGS) entry which is preliminary data.</text>
</comment>
<evidence type="ECO:0000256" key="1">
    <source>
        <dbReference type="ARBA" id="ARBA00004651"/>
    </source>
</evidence>
<dbReference type="SMART" id="SM00014">
    <property type="entry name" value="acidPPc"/>
    <property type="match status" value="1"/>
</dbReference>
<dbReference type="GO" id="GO:0005886">
    <property type="term" value="C:plasma membrane"/>
    <property type="evidence" value="ECO:0007669"/>
    <property type="project" value="UniProtKB-SubCell"/>
</dbReference>